<organism evidence="2">
    <name type="scientific">Hirondellea gigas</name>
    <dbReference type="NCBI Taxonomy" id="1518452"/>
    <lineage>
        <taxon>Eukaryota</taxon>
        <taxon>Metazoa</taxon>
        <taxon>Ecdysozoa</taxon>
        <taxon>Arthropoda</taxon>
        <taxon>Crustacea</taxon>
        <taxon>Multicrustacea</taxon>
        <taxon>Malacostraca</taxon>
        <taxon>Eumalacostraca</taxon>
        <taxon>Peracarida</taxon>
        <taxon>Amphipoda</taxon>
        <taxon>Amphilochidea</taxon>
        <taxon>Lysianassida</taxon>
        <taxon>Lysianassidira</taxon>
        <taxon>Lysianassoidea</taxon>
        <taxon>Lysianassidae</taxon>
        <taxon>Hirondellea</taxon>
    </lineage>
</organism>
<accession>A0A6A7GB85</accession>
<name>A0A6A7GB85_9CRUS</name>
<feature type="compositionally biased region" description="Basic and acidic residues" evidence="1">
    <location>
        <begin position="35"/>
        <end position="47"/>
    </location>
</feature>
<protein>
    <submittedName>
        <fullName evidence="2">Similar to An08g06620</fullName>
    </submittedName>
</protein>
<reference evidence="2" key="1">
    <citation type="submission" date="2017-11" db="EMBL/GenBank/DDBJ databases">
        <title>The sensing device of the deep-sea amphipod.</title>
        <authorList>
            <person name="Kobayashi H."/>
            <person name="Nagahama T."/>
            <person name="Arai W."/>
            <person name="Sasagawa Y."/>
            <person name="Umeda M."/>
            <person name="Hayashi T."/>
            <person name="Nikaido I."/>
            <person name="Watanabe H."/>
            <person name="Oguri K."/>
            <person name="Kitazato H."/>
            <person name="Fujioka K."/>
            <person name="Kido Y."/>
            <person name="Takami H."/>
        </authorList>
    </citation>
    <scope>NUCLEOTIDE SEQUENCE</scope>
    <source>
        <tissue evidence="2">Whole body</tissue>
    </source>
</reference>
<evidence type="ECO:0000256" key="1">
    <source>
        <dbReference type="SAM" id="MobiDB-lite"/>
    </source>
</evidence>
<evidence type="ECO:0000313" key="2">
    <source>
        <dbReference type="EMBL" id="LAC27463.1"/>
    </source>
</evidence>
<feature type="region of interest" description="Disordered" evidence="1">
    <location>
        <begin position="1"/>
        <end position="133"/>
    </location>
</feature>
<dbReference type="EMBL" id="IACT01008351">
    <property type="protein sequence ID" value="LAC27463.1"/>
    <property type="molecule type" value="mRNA"/>
</dbReference>
<sequence length="133" mass="14469">MSAFHTTTQDLRKEESRFGSKNEDVSAMKSIINDNTDKSKEIDDHKANLPLPDQPPKASDWQSADERTVNVGSGGREGPVSGEQNTALHEPATAASSVRRSGEEWHQETQPMANVGRQGKDNLSGLPKDATAR</sequence>
<proteinExistence type="evidence at transcript level"/>
<dbReference type="AlphaFoldDB" id="A0A6A7GB85"/>
<feature type="compositionally biased region" description="Basic and acidic residues" evidence="1">
    <location>
        <begin position="10"/>
        <end position="26"/>
    </location>
</feature>